<protein>
    <submittedName>
        <fullName evidence="1">Uncharacterized protein</fullName>
    </submittedName>
</protein>
<name>A0A977TGD1_9CAUD</name>
<sequence>MSEKPALVASEDGFAVNVTVIYIPDRALDCRYHLARNDIFPGFRVDSAASAFCVLVEYAVRVTEKLNARTCVFLDLFVVHSVHPSIPQRRTFPAVSRPKPPPRILSIRQYIFPHGVESISLSLDADTRSKVWENSPVRVNDATRCV</sequence>
<dbReference type="Proteomes" id="UP001060641">
    <property type="component" value="Segment"/>
</dbReference>
<evidence type="ECO:0000313" key="1">
    <source>
        <dbReference type="EMBL" id="UXQ90578.1"/>
    </source>
</evidence>
<organism evidence="1 2">
    <name type="scientific">Klebsiella phage GZ9</name>
    <dbReference type="NCBI Taxonomy" id="2981548"/>
    <lineage>
        <taxon>Viruses</taxon>
        <taxon>Duplodnaviria</taxon>
        <taxon>Heunggongvirae</taxon>
        <taxon>Uroviricota</taxon>
        <taxon>Caudoviricetes</taxon>
        <taxon>Drexlerviridae</taxon>
        <taxon>Webervirus</taxon>
        <taxon>Webervirus GZ9</taxon>
    </lineage>
</organism>
<evidence type="ECO:0000313" key="2">
    <source>
        <dbReference type="Proteomes" id="UP001060641"/>
    </source>
</evidence>
<keyword evidence="2" id="KW-1185">Reference proteome</keyword>
<accession>A0A977TGD1</accession>
<reference evidence="1" key="1">
    <citation type="submission" date="2022-08" db="EMBL/GenBank/DDBJ databases">
        <title>Potential of phage cocktail in the treatment of multidrug-resistant Klebsiella pneumoniae pulmonary infection in mice.</title>
        <authorList>
            <person name="Gou Z."/>
            <person name="Lu S."/>
            <person name="Sun F."/>
            <person name="Xia P."/>
        </authorList>
    </citation>
    <scope>NUCLEOTIDE SEQUENCE</scope>
</reference>
<dbReference type="EMBL" id="OP267563">
    <property type="protein sequence ID" value="UXQ90578.1"/>
    <property type="molecule type" value="Genomic_DNA"/>
</dbReference>
<proteinExistence type="predicted"/>